<geneLocation type="plasmid" evidence="1 2">
    <name>pAMI6</name>
</geneLocation>
<organism evidence="1 2">
    <name type="scientific">Paracoccus aminophilus JCM 7686</name>
    <dbReference type="NCBI Taxonomy" id="1367847"/>
    <lineage>
        <taxon>Bacteria</taxon>
        <taxon>Pseudomonadati</taxon>
        <taxon>Pseudomonadota</taxon>
        <taxon>Alphaproteobacteria</taxon>
        <taxon>Rhodobacterales</taxon>
        <taxon>Paracoccaceae</taxon>
        <taxon>Paracoccus</taxon>
    </lineage>
</organism>
<accession>S5XV28</accession>
<dbReference type="EMBL" id="CP006654">
    <property type="protein sequence ID" value="AGT11379.1"/>
    <property type="molecule type" value="Genomic_DNA"/>
</dbReference>
<dbReference type="OrthoDB" id="8235393at2"/>
<reference evidence="1 2" key="1">
    <citation type="journal article" date="2014" name="BMC Genomics">
        <title>Architecture and functions of a multipartite genome of the methylotrophic bacterium Paracoccus aminophilus JCM 7686, containing primary and secondary chromids.</title>
        <authorList>
            <person name="Dziewit L."/>
            <person name="Czarnecki J."/>
            <person name="Wibberg D."/>
            <person name="Radlinska M."/>
            <person name="Mrozek P."/>
            <person name="Szymczak M."/>
            <person name="Schluter A."/>
            <person name="Puhler A."/>
            <person name="Bartosik D."/>
        </authorList>
    </citation>
    <scope>NUCLEOTIDE SEQUENCE [LARGE SCALE GENOMIC DNA]</scope>
    <source>
        <strain evidence="1">JCM 7686</strain>
        <plasmid evidence="2">Plasmid pAMI6</plasmid>
    </source>
</reference>
<dbReference type="AlphaFoldDB" id="S5XV28"/>
<dbReference type="SMART" id="SM00671">
    <property type="entry name" value="SEL1"/>
    <property type="match status" value="4"/>
</dbReference>
<gene>
    <name evidence="1" type="ORF">JCM7686_pAMI6p049</name>
</gene>
<dbReference type="Proteomes" id="UP000015480">
    <property type="component" value="Plasmid pAMI6"/>
</dbReference>
<dbReference type="PATRIC" id="fig|1367847.3.peg.4351"/>
<sequence>MPSLTTSGTEKSSADDGEAALSLGQLMLDTGQPQAAIDNFKTAARAGNPAALNTLGRIYERGWGVPADATAAAVYYSRAADLGEAWAMFNLGELYLSGHGVPQSDAEAFRLYSAAAAKDHAKALNMLGMMAEAGRCPNPASMAQSYFTRAAELGECWAQFNLARLLIQSEQIDEGLEWVDRSLAEGAPAYLRTIADAMSTHPDERIRKRGAWAEALFKRHQDHHAAL</sequence>
<dbReference type="InterPro" id="IPR006597">
    <property type="entry name" value="Sel1-like"/>
</dbReference>
<dbReference type="PANTHER" id="PTHR11102">
    <property type="entry name" value="SEL-1-LIKE PROTEIN"/>
    <property type="match status" value="1"/>
</dbReference>
<dbReference type="HOGENOM" id="CLU_000288_36_4_5"/>
<dbReference type="Pfam" id="PF08238">
    <property type="entry name" value="Sel1"/>
    <property type="match status" value="4"/>
</dbReference>
<dbReference type="PANTHER" id="PTHR11102:SF160">
    <property type="entry name" value="ERAD-ASSOCIATED E3 UBIQUITIN-PROTEIN LIGASE COMPONENT HRD3"/>
    <property type="match status" value="1"/>
</dbReference>
<proteinExistence type="predicted"/>
<dbReference type="Gene3D" id="1.25.40.10">
    <property type="entry name" value="Tetratricopeptide repeat domain"/>
    <property type="match status" value="1"/>
</dbReference>
<name>S5XV28_PARAH</name>
<evidence type="ECO:0000313" key="1">
    <source>
        <dbReference type="EMBL" id="AGT11379.1"/>
    </source>
</evidence>
<protein>
    <recommendedName>
        <fullName evidence="3">Sel1 repeat family protein</fullName>
    </recommendedName>
</protein>
<keyword evidence="2" id="KW-1185">Reference proteome</keyword>
<dbReference type="KEGG" id="pami:JCM7686_pAMI6p049"/>
<dbReference type="InterPro" id="IPR050767">
    <property type="entry name" value="Sel1_AlgK"/>
</dbReference>
<keyword evidence="1" id="KW-0614">Plasmid</keyword>
<evidence type="ECO:0008006" key="3">
    <source>
        <dbReference type="Google" id="ProtNLM"/>
    </source>
</evidence>
<dbReference type="InterPro" id="IPR011990">
    <property type="entry name" value="TPR-like_helical_dom_sf"/>
</dbReference>
<dbReference type="SUPFAM" id="SSF81901">
    <property type="entry name" value="HCP-like"/>
    <property type="match status" value="1"/>
</dbReference>
<evidence type="ECO:0000313" key="2">
    <source>
        <dbReference type="Proteomes" id="UP000015480"/>
    </source>
</evidence>